<dbReference type="PANTHER" id="PTHR27005:SF526">
    <property type="entry name" value="WALL ASSOCIATED KINASE-LIKE PROTEIN"/>
    <property type="match status" value="1"/>
</dbReference>
<keyword evidence="4" id="KW-0808">Transferase</keyword>
<evidence type="ECO:0000256" key="17">
    <source>
        <dbReference type="SAM" id="Phobius"/>
    </source>
</evidence>
<evidence type="ECO:0000256" key="13">
    <source>
        <dbReference type="ARBA" id="ARBA00023180"/>
    </source>
</evidence>
<dbReference type="Pfam" id="PF00069">
    <property type="entry name" value="Pkinase"/>
    <property type="match status" value="1"/>
</dbReference>
<evidence type="ECO:0000256" key="10">
    <source>
        <dbReference type="ARBA" id="ARBA00022989"/>
    </source>
</evidence>
<dbReference type="Gene3D" id="1.10.510.10">
    <property type="entry name" value="Transferase(Phosphotransferase) domain 1"/>
    <property type="match status" value="1"/>
</dbReference>
<evidence type="ECO:0000256" key="4">
    <source>
        <dbReference type="ARBA" id="ARBA00022679"/>
    </source>
</evidence>
<evidence type="ECO:0000256" key="3">
    <source>
        <dbReference type="ARBA" id="ARBA00022553"/>
    </source>
</evidence>
<dbReference type="InterPro" id="IPR000719">
    <property type="entry name" value="Prot_kinase_dom"/>
</dbReference>
<evidence type="ECO:0000256" key="14">
    <source>
        <dbReference type="ARBA" id="ARBA00047558"/>
    </source>
</evidence>
<dbReference type="Gramene" id="KCW47718">
    <property type="protein sequence ID" value="KCW47718"/>
    <property type="gene ID" value="EUGRSUZ_K01470"/>
</dbReference>
<keyword evidence="12" id="KW-1015">Disulfide bond</keyword>
<comment type="subcellular location">
    <subcellularLocation>
        <location evidence="1">Membrane</location>
        <topology evidence="1">Single-pass type I membrane protein</topology>
    </subcellularLocation>
</comment>
<dbReference type="EMBL" id="KK198763">
    <property type="protein sequence ID" value="KCW47718.1"/>
    <property type="molecule type" value="Genomic_DNA"/>
</dbReference>
<dbReference type="FunFam" id="1.10.510.10:FF:000084">
    <property type="entry name" value="Wall-associated receptor kinase 2"/>
    <property type="match status" value="1"/>
</dbReference>
<evidence type="ECO:0000256" key="11">
    <source>
        <dbReference type="ARBA" id="ARBA00023136"/>
    </source>
</evidence>
<dbReference type="InParanoid" id="A0A059A1P1"/>
<keyword evidence="6 18" id="KW-0732">Signal</keyword>
<dbReference type="GO" id="GO:0004674">
    <property type="term" value="F:protein serine/threonine kinase activity"/>
    <property type="evidence" value="ECO:0007669"/>
    <property type="project" value="UniProtKB-KW"/>
</dbReference>
<dbReference type="SUPFAM" id="SSF56112">
    <property type="entry name" value="Protein kinase-like (PK-like)"/>
    <property type="match status" value="1"/>
</dbReference>
<comment type="catalytic activity">
    <reaction evidence="15">
        <text>L-threonyl-[protein] + ATP = O-phospho-L-threonyl-[protein] + ADP + H(+)</text>
        <dbReference type="Rhea" id="RHEA:46608"/>
        <dbReference type="Rhea" id="RHEA-COMP:11060"/>
        <dbReference type="Rhea" id="RHEA-COMP:11605"/>
        <dbReference type="ChEBI" id="CHEBI:15378"/>
        <dbReference type="ChEBI" id="CHEBI:30013"/>
        <dbReference type="ChEBI" id="CHEBI:30616"/>
        <dbReference type="ChEBI" id="CHEBI:61977"/>
        <dbReference type="ChEBI" id="CHEBI:456216"/>
    </reaction>
</comment>
<evidence type="ECO:0000256" key="15">
    <source>
        <dbReference type="ARBA" id="ARBA00047951"/>
    </source>
</evidence>
<dbReference type="GO" id="GO:0005524">
    <property type="term" value="F:ATP binding"/>
    <property type="evidence" value="ECO:0007669"/>
    <property type="project" value="UniProtKB-KW"/>
</dbReference>
<dbReference type="PANTHER" id="PTHR27005">
    <property type="entry name" value="WALL-ASSOCIATED RECEPTOR KINASE-LIKE 21"/>
    <property type="match status" value="1"/>
</dbReference>
<feature type="domain" description="Protein kinase" evidence="19">
    <location>
        <begin position="275"/>
        <end position="535"/>
    </location>
</feature>
<dbReference type="InterPro" id="IPR008271">
    <property type="entry name" value="Ser/Thr_kinase_AS"/>
</dbReference>
<keyword evidence="11 17" id="KW-0472">Membrane</keyword>
<evidence type="ECO:0000256" key="12">
    <source>
        <dbReference type="ARBA" id="ARBA00023157"/>
    </source>
</evidence>
<dbReference type="InterPro" id="IPR025287">
    <property type="entry name" value="WAK_GUB"/>
</dbReference>
<dbReference type="GO" id="GO:0007166">
    <property type="term" value="P:cell surface receptor signaling pathway"/>
    <property type="evidence" value="ECO:0000318"/>
    <property type="project" value="GO_Central"/>
</dbReference>
<comment type="catalytic activity">
    <reaction evidence="14">
        <text>L-seryl-[protein] + ATP = O-phospho-L-seryl-[protein] + ADP + H(+)</text>
        <dbReference type="Rhea" id="RHEA:17989"/>
        <dbReference type="Rhea" id="RHEA-COMP:9863"/>
        <dbReference type="Rhea" id="RHEA-COMP:11604"/>
        <dbReference type="ChEBI" id="CHEBI:15378"/>
        <dbReference type="ChEBI" id="CHEBI:29999"/>
        <dbReference type="ChEBI" id="CHEBI:30616"/>
        <dbReference type="ChEBI" id="CHEBI:83421"/>
        <dbReference type="ChEBI" id="CHEBI:456216"/>
    </reaction>
</comment>
<dbReference type="Pfam" id="PF13947">
    <property type="entry name" value="GUB_WAK_bind"/>
    <property type="match status" value="1"/>
</dbReference>
<proteinExistence type="predicted"/>
<keyword evidence="2" id="KW-0723">Serine/threonine-protein kinase</keyword>
<keyword evidence="5 17" id="KW-0812">Transmembrane</keyword>
<evidence type="ECO:0000256" key="2">
    <source>
        <dbReference type="ARBA" id="ARBA00022527"/>
    </source>
</evidence>
<keyword evidence="7" id="KW-0547">Nucleotide-binding</keyword>
<feature type="signal peptide" evidence="18">
    <location>
        <begin position="1"/>
        <end position="21"/>
    </location>
</feature>
<keyword evidence="3" id="KW-0597">Phosphoprotein</keyword>
<evidence type="ECO:0000313" key="20">
    <source>
        <dbReference type="EMBL" id="KCW47718.1"/>
    </source>
</evidence>
<dbReference type="InterPro" id="IPR011009">
    <property type="entry name" value="Kinase-like_dom_sf"/>
</dbReference>
<accession>A0A059A1P1</accession>
<keyword evidence="13" id="KW-0325">Glycoprotein</keyword>
<gene>
    <name evidence="20" type="ORF">EUGRSUZ_K01470</name>
</gene>
<feature type="transmembrane region" description="Helical" evidence="17">
    <location>
        <begin position="202"/>
        <end position="222"/>
    </location>
</feature>
<reference evidence="20" key="1">
    <citation type="submission" date="2013-07" db="EMBL/GenBank/DDBJ databases">
        <title>The genome of Eucalyptus grandis.</title>
        <authorList>
            <person name="Schmutz J."/>
            <person name="Hayes R."/>
            <person name="Myburg A."/>
            <person name="Tuskan G."/>
            <person name="Grattapaglia D."/>
            <person name="Rokhsar D.S."/>
        </authorList>
    </citation>
    <scope>NUCLEOTIDE SEQUENCE</scope>
    <source>
        <tissue evidence="20">Leaf extractions</tissue>
    </source>
</reference>
<dbReference type="GO" id="GO:0005886">
    <property type="term" value="C:plasma membrane"/>
    <property type="evidence" value="ECO:0000318"/>
    <property type="project" value="GO_Central"/>
</dbReference>
<keyword evidence="9" id="KW-0067">ATP-binding</keyword>
<evidence type="ECO:0000256" key="5">
    <source>
        <dbReference type="ARBA" id="ARBA00022692"/>
    </source>
</evidence>
<evidence type="ECO:0000256" key="8">
    <source>
        <dbReference type="ARBA" id="ARBA00022777"/>
    </source>
</evidence>
<dbReference type="SMART" id="SM00220">
    <property type="entry name" value="S_TKc"/>
    <property type="match status" value="1"/>
</dbReference>
<dbReference type="PROSITE" id="PS00108">
    <property type="entry name" value="PROTEIN_KINASE_ST"/>
    <property type="match status" value="1"/>
</dbReference>
<evidence type="ECO:0000256" key="16">
    <source>
        <dbReference type="SAM" id="MobiDB-lite"/>
    </source>
</evidence>
<evidence type="ECO:0000259" key="19">
    <source>
        <dbReference type="PROSITE" id="PS50011"/>
    </source>
</evidence>
<sequence>MSNSEFRILVLLVSLTVQASGAVPGLARPSCAETCGNIKIPFPFGIGAGCFWDDWYEIVCANRTLPLLNKIGLRVLNISLSDPVGSMNGMIKVSLPLNYSNANCRGEGLSVPTWNVFTSVGCNTLATVNSTESAVVGCRSKCAGTSTNISQYNACFGREGCCQTTLPFNLRGFSVDFTEEGGPQGCKYAFLADRSWFLRSNVTGIGASLGAIVLCLFLWRLYKYIKKRKEIKLKEKYFKRNGGLLLKSELSSLEGNVEKSKLFNAKDLEKATDNFNDDRILGQGGQGTVYKGMLTDGKIVAIKKAKVIDEGKVKQFINEVLILSQINHRNVVKLLGCCLETEVPLLVYEFIPNGTLYQYLHDPNEEFHVSWDTRLRITTEIAGALFYLHSAASIPIYHRDIKSTNILLDEKYRAKVADFDTSKSVSLDQTHVTTLVQGTFGYLDLEYFQSMVLVELLTGQKPISSLREQEGRSLTTYFIISMEENCLFDIVDAQVLKEGNKEEIALVASLEKMCLNLNRRNRPTMKEVAMELEGIRKLQNGNGVGGDKEAPKSFGYSAKSREL</sequence>
<keyword evidence="8" id="KW-0418">Kinase</keyword>
<dbReference type="GO" id="GO:0030247">
    <property type="term" value="F:polysaccharide binding"/>
    <property type="evidence" value="ECO:0007669"/>
    <property type="project" value="InterPro"/>
</dbReference>
<dbReference type="PROSITE" id="PS50011">
    <property type="entry name" value="PROTEIN_KINASE_DOM"/>
    <property type="match status" value="1"/>
</dbReference>
<evidence type="ECO:0000256" key="6">
    <source>
        <dbReference type="ARBA" id="ARBA00022729"/>
    </source>
</evidence>
<name>A0A059A1P1_EUCGR</name>
<keyword evidence="10 17" id="KW-1133">Transmembrane helix</keyword>
<dbReference type="InterPro" id="IPR045274">
    <property type="entry name" value="WAK-like"/>
</dbReference>
<feature type="chain" id="PRO_5001572835" description="Protein kinase domain-containing protein" evidence="18">
    <location>
        <begin position="22"/>
        <end position="563"/>
    </location>
</feature>
<protein>
    <recommendedName>
        <fullName evidence="19">Protein kinase domain-containing protein</fullName>
    </recommendedName>
</protein>
<dbReference type="FunCoup" id="A0A059A1P1">
    <property type="interactions" value="626"/>
</dbReference>
<evidence type="ECO:0000256" key="9">
    <source>
        <dbReference type="ARBA" id="ARBA00022840"/>
    </source>
</evidence>
<evidence type="ECO:0000256" key="7">
    <source>
        <dbReference type="ARBA" id="ARBA00022741"/>
    </source>
</evidence>
<evidence type="ECO:0000256" key="18">
    <source>
        <dbReference type="SAM" id="SignalP"/>
    </source>
</evidence>
<dbReference type="FunFam" id="3.30.200.20:FF:000043">
    <property type="entry name" value="Wall-associated receptor kinase 2"/>
    <property type="match status" value="1"/>
</dbReference>
<evidence type="ECO:0000256" key="1">
    <source>
        <dbReference type="ARBA" id="ARBA00004479"/>
    </source>
</evidence>
<feature type="region of interest" description="Disordered" evidence="16">
    <location>
        <begin position="539"/>
        <end position="563"/>
    </location>
</feature>
<dbReference type="OMA" id="SEYNTTH"/>
<dbReference type="eggNOG" id="ENOG502RMXX">
    <property type="taxonomic scope" value="Eukaryota"/>
</dbReference>
<dbReference type="AlphaFoldDB" id="A0A059A1P1"/>
<dbReference type="Gene3D" id="3.30.200.20">
    <property type="entry name" value="Phosphorylase Kinase, domain 1"/>
    <property type="match status" value="1"/>
</dbReference>
<organism evidence="20">
    <name type="scientific">Eucalyptus grandis</name>
    <name type="common">Flooded gum</name>
    <dbReference type="NCBI Taxonomy" id="71139"/>
    <lineage>
        <taxon>Eukaryota</taxon>
        <taxon>Viridiplantae</taxon>
        <taxon>Streptophyta</taxon>
        <taxon>Embryophyta</taxon>
        <taxon>Tracheophyta</taxon>
        <taxon>Spermatophyta</taxon>
        <taxon>Magnoliopsida</taxon>
        <taxon>eudicotyledons</taxon>
        <taxon>Gunneridae</taxon>
        <taxon>Pentapetalae</taxon>
        <taxon>rosids</taxon>
        <taxon>malvids</taxon>
        <taxon>Myrtales</taxon>
        <taxon>Myrtaceae</taxon>
        <taxon>Myrtoideae</taxon>
        <taxon>Eucalypteae</taxon>
        <taxon>Eucalyptus</taxon>
    </lineage>
</organism>